<evidence type="ECO:0000256" key="4">
    <source>
        <dbReference type="ARBA" id="ARBA00022685"/>
    </source>
</evidence>
<evidence type="ECO:0000256" key="1">
    <source>
        <dbReference type="ARBA" id="ARBA00004613"/>
    </source>
</evidence>
<dbReference type="PROSITE" id="PS00511">
    <property type="entry name" value="CRF"/>
    <property type="match status" value="1"/>
</dbReference>
<dbReference type="EMBL" id="JAUYZG010000008">
    <property type="protein sequence ID" value="KAK2900643.1"/>
    <property type="molecule type" value="Genomic_DNA"/>
</dbReference>
<dbReference type="Pfam" id="PF00473">
    <property type="entry name" value="CRF"/>
    <property type="match status" value="1"/>
</dbReference>
<keyword evidence="7" id="KW-0027">Amidation</keyword>
<name>A0AA88PXZ8_9TELE</name>
<evidence type="ECO:0000256" key="6">
    <source>
        <dbReference type="ARBA" id="ARBA00022729"/>
    </source>
</evidence>
<evidence type="ECO:0000313" key="10">
    <source>
        <dbReference type="Proteomes" id="UP001187343"/>
    </source>
</evidence>
<dbReference type="Proteomes" id="UP001187343">
    <property type="component" value="Unassembled WGS sequence"/>
</dbReference>
<protein>
    <recommendedName>
        <fullName evidence="8">Corticotropin-releasing factor domain-containing protein</fullName>
    </recommendedName>
</protein>
<evidence type="ECO:0000256" key="5">
    <source>
        <dbReference type="ARBA" id="ARBA00022702"/>
    </source>
</evidence>
<dbReference type="AlphaFoldDB" id="A0AA88PXZ8"/>
<keyword evidence="10" id="KW-1185">Reference proteome</keyword>
<keyword evidence="5" id="KW-0372">Hormone</keyword>
<dbReference type="PANTHER" id="PTHR15035:SF9">
    <property type="entry name" value="CORTICOLIBERIN"/>
    <property type="match status" value="1"/>
</dbReference>
<comment type="subcellular location">
    <subcellularLocation>
        <location evidence="1">Secreted</location>
    </subcellularLocation>
</comment>
<evidence type="ECO:0000256" key="3">
    <source>
        <dbReference type="ARBA" id="ARBA00022525"/>
    </source>
</evidence>
<dbReference type="InterPro" id="IPR003620">
    <property type="entry name" value="Urocortin_CRF"/>
</dbReference>
<comment type="similarity">
    <text evidence="2">Belongs to the sauvagine/corticotropin-releasing factor/urotensin I family.</text>
</comment>
<dbReference type="PANTHER" id="PTHR15035">
    <property type="entry name" value="CORTICOLIBERIN/UROCORTIN"/>
    <property type="match status" value="1"/>
</dbReference>
<keyword evidence="3" id="KW-0964">Secreted</keyword>
<evidence type="ECO:0000256" key="7">
    <source>
        <dbReference type="ARBA" id="ARBA00022815"/>
    </source>
</evidence>
<dbReference type="PRINTS" id="PR01612">
    <property type="entry name" value="CRFFAMILY"/>
</dbReference>
<organism evidence="9 10">
    <name type="scientific">Cirrhinus molitorella</name>
    <name type="common">mud carp</name>
    <dbReference type="NCBI Taxonomy" id="172907"/>
    <lineage>
        <taxon>Eukaryota</taxon>
        <taxon>Metazoa</taxon>
        <taxon>Chordata</taxon>
        <taxon>Craniata</taxon>
        <taxon>Vertebrata</taxon>
        <taxon>Euteleostomi</taxon>
        <taxon>Actinopterygii</taxon>
        <taxon>Neopterygii</taxon>
        <taxon>Teleostei</taxon>
        <taxon>Ostariophysi</taxon>
        <taxon>Cypriniformes</taxon>
        <taxon>Cyprinidae</taxon>
        <taxon>Labeoninae</taxon>
        <taxon>Labeonini</taxon>
        <taxon>Cirrhinus</taxon>
    </lineage>
</organism>
<comment type="caution">
    <text evidence="9">The sequence shown here is derived from an EMBL/GenBank/DDBJ whole genome shotgun (WGS) entry which is preliminary data.</text>
</comment>
<feature type="domain" description="Corticotropin-releasing factor" evidence="8">
    <location>
        <begin position="123"/>
        <end position="162"/>
    </location>
</feature>
<evidence type="ECO:0000256" key="2">
    <source>
        <dbReference type="ARBA" id="ARBA00009287"/>
    </source>
</evidence>
<evidence type="ECO:0000259" key="8">
    <source>
        <dbReference type="SMART" id="SM00039"/>
    </source>
</evidence>
<dbReference type="SMART" id="SM00039">
    <property type="entry name" value="CRF"/>
    <property type="match status" value="1"/>
</dbReference>
<sequence length="164" mass="18699">MTHSGDSVISEIRRFSPRINKPHRCSSYTDKPTLTNKVISRGHRPEITGRHTNTQLPVLMRLGEEYFIRLDNAAHSLRAPDRRSPSRTEALQLQLTQRLLGGKLGSVGNGIMNGFEERKRRSEDPPISLDLTFHLLREVLEMAKAEQLAQRASNNRKIMDYLGK</sequence>
<keyword evidence="4" id="KW-0165">Cleavage on pair of basic residues</keyword>
<accession>A0AA88PXZ8</accession>
<evidence type="ECO:0000313" key="9">
    <source>
        <dbReference type="EMBL" id="KAK2900643.1"/>
    </source>
</evidence>
<dbReference type="InterPro" id="IPR000187">
    <property type="entry name" value="CRF"/>
</dbReference>
<dbReference type="InterPro" id="IPR018446">
    <property type="entry name" value="Corticotropin-releasing_fac_CS"/>
</dbReference>
<proteinExistence type="inferred from homology"/>
<keyword evidence="6" id="KW-0732">Signal</keyword>
<dbReference type="GO" id="GO:0005576">
    <property type="term" value="C:extracellular region"/>
    <property type="evidence" value="ECO:0007669"/>
    <property type="project" value="UniProtKB-SubCell"/>
</dbReference>
<dbReference type="Gene3D" id="6.10.250.1920">
    <property type="match status" value="1"/>
</dbReference>
<reference evidence="9" key="1">
    <citation type="submission" date="2023-08" db="EMBL/GenBank/DDBJ databases">
        <title>Chromosome-level Genome Assembly of mud carp (Cirrhinus molitorella).</title>
        <authorList>
            <person name="Liu H."/>
        </authorList>
    </citation>
    <scope>NUCLEOTIDE SEQUENCE</scope>
    <source>
        <strain evidence="9">Prfri</strain>
        <tissue evidence="9">Muscle</tissue>
    </source>
</reference>
<gene>
    <name evidence="9" type="ORF">Q8A67_008758</name>
</gene>
<dbReference type="GO" id="GO:0005179">
    <property type="term" value="F:hormone activity"/>
    <property type="evidence" value="ECO:0007669"/>
    <property type="project" value="UniProtKB-KW"/>
</dbReference>